<dbReference type="OMA" id="NHQWPKI"/>
<protein>
    <recommendedName>
        <fullName evidence="3">Enhancer of mRNA-decapping protein 3</fullName>
    </recommendedName>
</protein>
<dbReference type="SUPFAM" id="SSF64153">
    <property type="entry name" value="YjeF N-terminal domain-like"/>
    <property type="match status" value="1"/>
</dbReference>
<feature type="compositionally biased region" description="Polar residues" evidence="5">
    <location>
        <begin position="221"/>
        <end position="235"/>
    </location>
</feature>
<dbReference type="SMART" id="SM01271">
    <property type="entry name" value="LSM14"/>
    <property type="match status" value="1"/>
</dbReference>
<reference evidence="8" key="1">
    <citation type="submission" date="2007-03" db="EMBL/GenBank/DDBJ databases">
        <title>Annotation of Culex pipiens quinquefasciatus.</title>
        <authorList>
            <consortium name="The Broad Institute Genome Sequencing Platform"/>
            <person name="Atkinson P.W."/>
            <person name="Hemingway J."/>
            <person name="Christensen B.M."/>
            <person name="Higgs S."/>
            <person name="Kodira C."/>
            <person name="Hannick L."/>
            <person name="Megy K."/>
            <person name="O'Leary S."/>
            <person name="Pearson M."/>
            <person name="Haas B.J."/>
            <person name="Mauceli E."/>
            <person name="Wortman J.R."/>
            <person name="Lee N.H."/>
            <person name="Guigo R."/>
            <person name="Stanke M."/>
            <person name="Alvarado L."/>
            <person name="Amedeo P."/>
            <person name="Antoine C.H."/>
            <person name="Arensburger P."/>
            <person name="Bidwell S.L."/>
            <person name="Crawford M."/>
            <person name="Camaro F."/>
            <person name="Devon K."/>
            <person name="Engels R."/>
            <person name="Hammond M."/>
            <person name="Howarth C."/>
            <person name="Koehrsen M."/>
            <person name="Lawson D."/>
            <person name="Montgomery P."/>
            <person name="Nene V."/>
            <person name="Nusbaum C."/>
            <person name="Puiu D."/>
            <person name="Romero-Severson J."/>
            <person name="Severson D.W."/>
            <person name="Shumway M."/>
            <person name="Sisk P."/>
            <person name="Stolte C."/>
            <person name="Zeng Q."/>
            <person name="Eisenstadt E."/>
            <person name="Fraser-Liggett C."/>
            <person name="Strausberg R."/>
            <person name="Galagan J."/>
            <person name="Birren B."/>
            <person name="Collins F.H."/>
        </authorList>
    </citation>
    <scope>NUCLEOTIDE SEQUENCE [LARGE SCALE GENOMIC DNA]</scope>
    <source>
        <strain evidence="8">JHB</strain>
    </source>
</reference>
<dbReference type="EnsemblMetazoa" id="CPIJ011786-RA">
    <property type="protein sequence ID" value="CPIJ011786-PA"/>
    <property type="gene ID" value="CPIJ011786"/>
</dbReference>
<dbReference type="InterPro" id="IPR036652">
    <property type="entry name" value="YjeF_N_dom_sf"/>
</dbReference>
<dbReference type="KEGG" id="cqu:CpipJ_CPIJ011786"/>
<dbReference type="PANTHER" id="PTHR13612">
    <property type="entry name" value="ENHANCER OF MRNA-DECAPPING PROTEIN 3"/>
    <property type="match status" value="1"/>
</dbReference>
<feature type="domain" description="DFDF" evidence="7">
    <location>
        <begin position="236"/>
        <end position="272"/>
    </location>
</feature>
<evidence type="ECO:0000256" key="3">
    <source>
        <dbReference type="ARBA" id="ARBA00015797"/>
    </source>
</evidence>
<keyword evidence="4" id="KW-0963">Cytoplasm</keyword>
<dbReference type="GO" id="GO:0033962">
    <property type="term" value="P:P-body assembly"/>
    <property type="evidence" value="ECO:0007669"/>
    <property type="project" value="TreeGrafter"/>
</dbReference>
<dbReference type="STRING" id="7176.B0WYQ7"/>
<dbReference type="HOGENOM" id="CLU_026194_0_0_1"/>
<dbReference type="Pfam" id="PF09532">
    <property type="entry name" value="FDF"/>
    <property type="match status" value="1"/>
</dbReference>
<dbReference type="InterPro" id="IPR004443">
    <property type="entry name" value="YjeF_N_dom"/>
</dbReference>
<feature type="compositionally biased region" description="Polar residues" evidence="5">
    <location>
        <begin position="108"/>
        <end position="122"/>
    </location>
</feature>
<dbReference type="EMBL" id="DS232196">
    <property type="protein sequence ID" value="EDS37167.1"/>
    <property type="molecule type" value="Genomic_DNA"/>
</dbReference>
<reference evidence="9" key="2">
    <citation type="submission" date="2021-02" db="UniProtKB">
        <authorList>
            <consortium name="EnsemblMetazoa"/>
        </authorList>
    </citation>
    <scope>IDENTIFICATION</scope>
    <source>
        <strain evidence="9">JHB</strain>
    </source>
</reference>
<dbReference type="eggNOG" id="KOG2585">
    <property type="taxonomic scope" value="Eukaryota"/>
</dbReference>
<feature type="compositionally biased region" description="Polar residues" evidence="5">
    <location>
        <begin position="158"/>
        <end position="173"/>
    </location>
</feature>
<name>B0WYQ7_CULQU</name>
<dbReference type="Gene3D" id="2.30.30.100">
    <property type="match status" value="1"/>
</dbReference>
<dbReference type="OrthoDB" id="10030313at2759"/>
<dbReference type="GO" id="GO:0000932">
    <property type="term" value="C:P-body"/>
    <property type="evidence" value="ECO:0007669"/>
    <property type="project" value="UniProtKB-SubCell"/>
</dbReference>
<evidence type="ECO:0000256" key="5">
    <source>
        <dbReference type="SAM" id="MobiDB-lite"/>
    </source>
</evidence>
<evidence type="ECO:0000259" key="6">
    <source>
        <dbReference type="PROSITE" id="PS51385"/>
    </source>
</evidence>
<dbReference type="InterPro" id="IPR034107">
    <property type="entry name" value="Lsm16_N"/>
</dbReference>
<evidence type="ECO:0000256" key="4">
    <source>
        <dbReference type="ARBA" id="ARBA00022490"/>
    </source>
</evidence>
<evidence type="ECO:0000313" key="9">
    <source>
        <dbReference type="EnsemblMetazoa" id="CPIJ011786-PA"/>
    </source>
</evidence>
<comment type="subcellular location">
    <subcellularLocation>
        <location evidence="1">Cytoplasm</location>
        <location evidence="1">P-body</location>
    </subcellularLocation>
</comment>
<dbReference type="Gene3D" id="3.40.50.10260">
    <property type="entry name" value="YjeF N-terminal domain"/>
    <property type="match status" value="1"/>
</dbReference>
<dbReference type="Proteomes" id="UP000002320">
    <property type="component" value="Unassembled WGS sequence"/>
</dbReference>
<dbReference type="InParanoid" id="B0WYQ7"/>
<dbReference type="SMART" id="SM01199">
    <property type="entry name" value="FDF"/>
    <property type="match status" value="1"/>
</dbReference>
<dbReference type="PROSITE" id="PS51385">
    <property type="entry name" value="YJEF_N"/>
    <property type="match status" value="1"/>
</dbReference>
<keyword evidence="10" id="KW-1185">Reference proteome</keyword>
<feature type="region of interest" description="Disordered" evidence="5">
    <location>
        <begin position="75"/>
        <end position="238"/>
    </location>
</feature>
<feature type="domain" description="YjeF N-terminal" evidence="6">
    <location>
        <begin position="334"/>
        <end position="558"/>
    </location>
</feature>
<comment type="similarity">
    <text evidence="2">Belongs to the EDC3 family.</text>
</comment>
<feature type="compositionally biased region" description="Low complexity" evidence="5">
    <location>
        <begin position="148"/>
        <end position="157"/>
    </location>
</feature>
<feature type="compositionally biased region" description="Gly residues" evidence="5">
    <location>
        <begin position="210"/>
        <end position="219"/>
    </location>
</feature>
<dbReference type="CDD" id="cd01737">
    <property type="entry name" value="LSm16_N"/>
    <property type="match status" value="1"/>
</dbReference>
<gene>
    <name evidence="9" type="primary">6045124</name>
    <name evidence="8" type="ORF">CpipJ_CPIJ011786</name>
</gene>
<evidence type="ECO:0000256" key="1">
    <source>
        <dbReference type="ARBA" id="ARBA00004201"/>
    </source>
</evidence>
<accession>B0WYQ7</accession>
<dbReference type="GO" id="GO:0031087">
    <property type="term" value="P:deadenylation-independent decapping of nuclear-transcribed mRNA"/>
    <property type="evidence" value="ECO:0007669"/>
    <property type="project" value="InterPro"/>
</dbReference>
<evidence type="ECO:0000313" key="8">
    <source>
        <dbReference type="EMBL" id="EDS37167.1"/>
    </source>
</evidence>
<dbReference type="InterPro" id="IPR025609">
    <property type="entry name" value="Lsm14-like_N"/>
</dbReference>
<dbReference type="InterPro" id="IPR019050">
    <property type="entry name" value="FDF_dom"/>
</dbReference>
<evidence type="ECO:0000313" key="10">
    <source>
        <dbReference type="Proteomes" id="UP000002320"/>
    </source>
</evidence>
<dbReference type="FunCoup" id="B0WYQ7">
    <property type="interactions" value="1359"/>
</dbReference>
<evidence type="ECO:0000256" key="2">
    <source>
        <dbReference type="ARBA" id="ARBA00006610"/>
    </source>
</evidence>
<dbReference type="VEuPathDB" id="VectorBase:CPIJ011786"/>
<dbReference type="AlphaFoldDB" id="B0WYQ7"/>
<dbReference type="VEuPathDB" id="VectorBase:CQUJHB002386"/>
<dbReference type="InterPro" id="IPR025762">
    <property type="entry name" value="DFDF"/>
</dbReference>
<dbReference type="PROSITE" id="PS51512">
    <property type="entry name" value="DFDF"/>
    <property type="match status" value="1"/>
</dbReference>
<sequence length="580" mass="63156">MAENWIGKAVSIHCRGDIGVFQGVIKQVSPVEIVITKAVRNGIPLRKTNVEVTLTCKDIEKLDLIAGTNLPNLYPSAGGSKQQPQQQQGDDSVTAGLDNLKIAGGGNRQQNGSVQVVRNKTPTGDGRKPQQQQQQQVAAKSPGPNKYSQQQQNSSNNGQRNGYENGSAKSTSRPIEINGGKGGQSFAPYTKNDNQQQQQQQKKKNPRNGSGPGNVGNGNGFQQQRYNNNHKNSAFGTPVDDPMMDEDFDFEKNLALFDKQAIWDEIDAIQSKPDLLRQTVSSGKKKYRHDENVLASEPTQYRQIELEGSGGVGSLNQEYLTDEGLVIPSIPRSTRNLVQQLAENHGLGADRQNDLLARGAAEIALQLLGGSRRLTPNNQHQWPKIAVVCDEPYNARISEIGIATGRMLACHGLKVVVYVSCSSKSTRVSHELELYAATGNLFTFNVNGELSKGVYAKCLFTCYIYSGTGKPVDRIDALPSSDLVIAAIKARRLADPLRKWILENRAPVLAIDPPAGGFEAVPAKCTLLPVLPLTDLGPESATGRLYLANLGIPDKFFADSGIKYKSPFDKAVIPIHRRKN</sequence>
<dbReference type="GO" id="GO:0003729">
    <property type="term" value="F:mRNA binding"/>
    <property type="evidence" value="ECO:0007669"/>
    <property type="project" value="InterPro"/>
</dbReference>
<dbReference type="PANTHER" id="PTHR13612:SF0">
    <property type="entry name" value="ENHANCER OF MRNA-DECAPPING PROTEIN 3"/>
    <property type="match status" value="1"/>
</dbReference>
<organism>
    <name type="scientific">Culex quinquefasciatus</name>
    <name type="common">Southern house mosquito</name>
    <name type="synonym">Culex pungens</name>
    <dbReference type="NCBI Taxonomy" id="7176"/>
    <lineage>
        <taxon>Eukaryota</taxon>
        <taxon>Metazoa</taxon>
        <taxon>Ecdysozoa</taxon>
        <taxon>Arthropoda</taxon>
        <taxon>Hexapoda</taxon>
        <taxon>Insecta</taxon>
        <taxon>Pterygota</taxon>
        <taxon>Neoptera</taxon>
        <taxon>Endopterygota</taxon>
        <taxon>Diptera</taxon>
        <taxon>Nematocera</taxon>
        <taxon>Culicoidea</taxon>
        <taxon>Culicidae</taxon>
        <taxon>Culicinae</taxon>
        <taxon>Culicini</taxon>
        <taxon>Culex</taxon>
        <taxon>Culex</taxon>
    </lineage>
</organism>
<proteinExistence type="inferred from homology"/>
<evidence type="ECO:0000259" key="7">
    <source>
        <dbReference type="PROSITE" id="PS51512"/>
    </source>
</evidence>